<dbReference type="EnsemblMetazoa" id="XM_003250068">
    <property type="protein sequence ID" value="XP_003250116"/>
    <property type="gene ID" value="LOC725816"/>
</dbReference>
<dbReference type="GO" id="GO:0032259">
    <property type="term" value="P:methylation"/>
    <property type="evidence" value="ECO:0007669"/>
    <property type="project" value="UniProtKB-KW"/>
</dbReference>
<comment type="cofactor">
    <cofactor evidence="6">
        <name>Zn(2+)</name>
        <dbReference type="ChEBI" id="CHEBI:29105"/>
    </cofactor>
    <text evidence="6">Binds 1 zinc ion per subunit.</text>
</comment>
<accession>A0A8B6XTE9</accession>
<dbReference type="RefSeq" id="XP_003250116.1">
    <property type="nucleotide sequence ID" value="XM_003250068.4"/>
</dbReference>
<dbReference type="AlphaFoldDB" id="A0A7M7GAG6"/>
<evidence type="ECO:0000259" key="8">
    <source>
        <dbReference type="PROSITE" id="PS50970"/>
    </source>
</evidence>
<feature type="domain" description="Hcy-binding" evidence="8">
    <location>
        <begin position="1"/>
        <end position="314"/>
    </location>
</feature>
<evidence type="ECO:0000256" key="3">
    <source>
        <dbReference type="ARBA" id="ARBA00022723"/>
    </source>
</evidence>
<dbReference type="OMA" id="CSQPEVI"/>
<organism evidence="9">
    <name type="scientific">Apis mellifera</name>
    <name type="common">Honeybee</name>
    <dbReference type="NCBI Taxonomy" id="7460"/>
    <lineage>
        <taxon>Eukaryota</taxon>
        <taxon>Metazoa</taxon>
        <taxon>Ecdysozoa</taxon>
        <taxon>Arthropoda</taxon>
        <taxon>Hexapoda</taxon>
        <taxon>Insecta</taxon>
        <taxon>Pterygota</taxon>
        <taxon>Neoptera</taxon>
        <taxon>Endopterygota</taxon>
        <taxon>Hymenoptera</taxon>
        <taxon>Apocrita</taxon>
        <taxon>Aculeata</taxon>
        <taxon>Apoidea</taxon>
        <taxon>Anthophila</taxon>
        <taxon>Apidae</taxon>
        <taxon>Apis</taxon>
    </lineage>
</organism>
<accession>A0A7M7GAG6</accession>
<keyword evidence="2 7" id="KW-0808">Transferase</keyword>
<dbReference type="KEGG" id="ame:725816"/>
<evidence type="ECO:0000256" key="2">
    <source>
        <dbReference type="ARBA" id="ARBA00022679"/>
    </source>
</evidence>
<evidence type="ECO:0000256" key="4">
    <source>
        <dbReference type="ARBA" id="ARBA00022833"/>
    </source>
</evidence>
<dbReference type="GO" id="GO:0033528">
    <property type="term" value="P:S-methylmethionine cycle"/>
    <property type="evidence" value="ECO:0007669"/>
    <property type="project" value="TreeGrafter"/>
</dbReference>
<reference evidence="10" key="3">
    <citation type="submission" date="2025-05" db="UniProtKB">
        <authorList>
            <consortium name="RefSeq"/>
        </authorList>
    </citation>
    <scope>NUCLEOTIDE SEQUENCE [LARGE SCALE GENOMIC DNA]</scope>
    <source>
        <strain evidence="10">DH4</strain>
    </source>
</reference>
<dbReference type="InterPro" id="IPR017226">
    <property type="entry name" value="BHMT-like"/>
</dbReference>
<dbReference type="GeneID" id="725816"/>
<dbReference type="PROSITE" id="PS50970">
    <property type="entry name" value="HCY"/>
    <property type="match status" value="1"/>
</dbReference>
<evidence type="ECO:0000313" key="9">
    <source>
        <dbReference type="EnsemblMetazoa" id="XP_003250116"/>
    </source>
</evidence>
<keyword evidence="10" id="KW-1185">Reference proteome</keyword>
<dbReference type="PANTHER" id="PTHR46015:SF1">
    <property type="entry name" value="HOMOCYSTEINE S-METHYLTRANSFERASE-LIKE ISOFORM 1"/>
    <property type="match status" value="1"/>
</dbReference>
<dbReference type="NCBIfam" id="NF007020">
    <property type="entry name" value="PRK09485.1"/>
    <property type="match status" value="1"/>
</dbReference>
<evidence type="ECO:0000313" key="10">
    <source>
        <dbReference type="Proteomes" id="UP000005203"/>
    </source>
</evidence>
<dbReference type="Gene3D" id="3.20.20.330">
    <property type="entry name" value="Homocysteine-binding-like domain"/>
    <property type="match status" value="1"/>
</dbReference>
<protein>
    <submittedName>
        <fullName evidence="11">Uncharacterized protein LOC725816</fullName>
    </submittedName>
</protein>
<keyword evidence="1 7" id="KW-0489">Methyltransferase</keyword>
<dbReference type="SUPFAM" id="SSF82282">
    <property type="entry name" value="Homocysteine S-methyltransferase"/>
    <property type="match status" value="1"/>
</dbReference>
<dbReference type="GO" id="GO:0009086">
    <property type="term" value="P:methionine biosynthetic process"/>
    <property type="evidence" value="ECO:0007669"/>
    <property type="project" value="InterPro"/>
</dbReference>
<dbReference type="Pfam" id="PF02574">
    <property type="entry name" value="S-methyl_trans"/>
    <property type="match status" value="1"/>
</dbReference>
<dbReference type="UniPathway" id="UPA00051">
    <property type="reaction ID" value="UER00083"/>
</dbReference>
<dbReference type="GO" id="GO:0008270">
    <property type="term" value="F:zinc ion binding"/>
    <property type="evidence" value="ECO:0007669"/>
    <property type="project" value="InterPro"/>
</dbReference>
<comment type="pathway">
    <text evidence="5">Amino-acid biosynthesis; L-methionine biosynthesis via de novo pathway.</text>
</comment>
<dbReference type="PIRSF" id="PIRSF037505">
    <property type="entry name" value="Betaine_HMT"/>
    <property type="match status" value="1"/>
</dbReference>
<dbReference type="InterPro" id="IPR036589">
    <property type="entry name" value="HCY_dom_sf"/>
</dbReference>
<evidence type="ECO:0000313" key="11">
    <source>
        <dbReference type="RefSeq" id="XP_003250116.1"/>
    </source>
</evidence>
<feature type="binding site" evidence="6 7">
    <location>
        <position position="231"/>
    </location>
    <ligand>
        <name>Zn(2+)</name>
        <dbReference type="ChEBI" id="CHEBI:29105"/>
    </ligand>
</feature>
<feature type="binding site" evidence="6 7">
    <location>
        <position position="300"/>
    </location>
    <ligand>
        <name>Zn(2+)</name>
        <dbReference type="ChEBI" id="CHEBI:29105"/>
    </ligand>
</feature>
<dbReference type="InterPro" id="IPR003726">
    <property type="entry name" value="HCY_dom"/>
</dbReference>
<dbReference type="InterPro" id="IPR051486">
    <property type="entry name" value="Hcy_S-methyltransferase"/>
</dbReference>
<dbReference type="PANTHER" id="PTHR46015">
    <property type="entry name" value="ZGC:172121"/>
    <property type="match status" value="1"/>
</dbReference>
<dbReference type="OrthoDB" id="261426at2759"/>
<name>A0A7M7GAG6_APIME</name>
<evidence type="ECO:0000256" key="6">
    <source>
        <dbReference type="PIRSR" id="PIRSR037505-2"/>
    </source>
</evidence>
<dbReference type="GO" id="GO:0008898">
    <property type="term" value="F:S-adenosylmethionine-homocysteine S-methyltransferase activity"/>
    <property type="evidence" value="ECO:0007669"/>
    <property type="project" value="TreeGrafter"/>
</dbReference>
<gene>
    <name evidence="9" type="primary">725816</name>
    <name evidence="11" type="synonym">LOC725816</name>
</gene>
<evidence type="ECO:0000256" key="1">
    <source>
        <dbReference type="ARBA" id="ARBA00022603"/>
    </source>
</evidence>
<evidence type="ECO:0000256" key="7">
    <source>
        <dbReference type="PROSITE-ProRule" id="PRU00333"/>
    </source>
</evidence>
<keyword evidence="4 6" id="KW-0862">Zinc</keyword>
<reference evidence="9" key="1">
    <citation type="submission" date="2021-01" db="UniProtKB">
        <authorList>
            <consortium name="EnsemblMetazoa"/>
        </authorList>
    </citation>
    <scope>IDENTIFICATION</scope>
    <source>
        <strain evidence="9">DH4</strain>
    </source>
</reference>
<sequence>MQEVMVLDGGFSTQLATHVDDTIDGDPLWTARFLVTNPNAIISTHLDFLKAGADIILTNTYQASIDGFSKYMNITEEESLDIFSKAVDYAKEAVNLYKKDIENKGNVINANPLIAGSIGPYGACLHDASEYSGKYCSNVTEEFLINWHRPRIQKLIDNGVHILAIETIPCKQEAEALIKLLKEFPNSKAWLSFSCCNDGKSIADGTNFQQIAMQCYREALPKQILAIGVNCTAPQNVTKLLKGINENNKQEFVPLVVYPNSGEKYTIENGWTIKDEEECSLHEFIYEWLTLGVRYIGGCCRTNATDIKKIRSEVEKWKRN</sequence>
<dbReference type="FunFam" id="3.20.20.330:FF:000002">
    <property type="entry name" value="Homocysteine S-methyltransferase"/>
    <property type="match status" value="1"/>
</dbReference>
<proteinExistence type="predicted"/>
<feature type="binding site" evidence="6 7">
    <location>
        <position position="299"/>
    </location>
    <ligand>
        <name>Zn(2+)</name>
        <dbReference type="ChEBI" id="CHEBI:29105"/>
    </ligand>
</feature>
<keyword evidence="3 6" id="KW-0479">Metal-binding</keyword>
<reference evidence="11" key="2">
    <citation type="submission" date="2025-04" db="UniProtKB">
        <authorList>
            <consortium name="RefSeq"/>
        </authorList>
    </citation>
    <scope>IDENTIFICATION</scope>
    <source>
        <strain evidence="11">DH4</strain>
        <tissue evidence="11">Whole body</tissue>
    </source>
</reference>
<evidence type="ECO:0000256" key="5">
    <source>
        <dbReference type="ARBA" id="ARBA00034478"/>
    </source>
</evidence>
<dbReference type="Proteomes" id="UP000005203">
    <property type="component" value="Linkage group LG1"/>
</dbReference>